<evidence type="ECO:0000256" key="1">
    <source>
        <dbReference type="SAM" id="Coils"/>
    </source>
</evidence>
<accession>A0A6G1H799</accession>
<protein>
    <submittedName>
        <fullName evidence="3">Uncharacterized protein</fullName>
    </submittedName>
</protein>
<name>A0A6G1H799_9PEZI</name>
<feature type="compositionally biased region" description="Basic and acidic residues" evidence="2">
    <location>
        <begin position="479"/>
        <end position="505"/>
    </location>
</feature>
<gene>
    <name evidence="3" type="ORF">K402DRAFT_402537</name>
</gene>
<sequence length="514" mass="58087">MTDIHYRPNAERRLPKSGLPAPAAAADDGQLNTLFGSPSSWVEVPRESGFDHGSSNQATARPHVLSRQIDSFQSSRLSEHVDSASPRTAPETPKLSTAKNSRKSLSPERSTGDNPTVPIFNPSQTLVRGHRHFASLLDRILTKRATLDHERQQITNQCKYVTALHREYMDAISPAKDGSVTIIHASVQTLWQHLFDANQDMVARVEAFSQLEHELSALEYDLTGKERVLFEETRDALDAFDSNRKHEESIASSPLSVEGPAKKSDPLLDDYYDCVGDISIITERLVELDVEFQQDLEERAVNVDLHKGLHEKYIKERNALIQEVLQAQSKERHLKEQCIQAGLQLDEEEADDGSTEDLDETSPDDDAEEDLEETETEHGPLLRAYSEQDLNPMAQLHYAPSEPEDYTARWINGVLRADLDRPDPDHMLVNTPSLSFAAHFAANSDERLRRRNTLSQTDYSEHVPPTEQRVTRTPLGELQFDRRPPRWSGERPKQRYSDPSLKFHEPSSPTVEPS</sequence>
<dbReference type="OrthoDB" id="3553547at2759"/>
<feature type="region of interest" description="Disordered" evidence="2">
    <location>
        <begin position="455"/>
        <end position="514"/>
    </location>
</feature>
<feature type="compositionally biased region" description="Polar residues" evidence="2">
    <location>
        <begin position="94"/>
        <end position="114"/>
    </location>
</feature>
<feature type="region of interest" description="Disordered" evidence="2">
    <location>
        <begin position="345"/>
        <end position="383"/>
    </location>
</feature>
<reference evidence="3" key="1">
    <citation type="journal article" date="2020" name="Stud. Mycol.">
        <title>101 Dothideomycetes genomes: a test case for predicting lifestyles and emergence of pathogens.</title>
        <authorList>
            <person name="Haridas S."/>
            <person name="Albert R."/>
            <person name="Binder M."/>
            <person name="Bloem J."/>
            <person name="Labutti K."/>
            <person name="Salamov A."/>
            <person name="Andreopoulos B."/>
            <person name="Baker S."/>
            <person name="Barry K."/>
            <person name="Bills G."/>
            <person name="Bluhm B."/>
            <person name="Cannon C."/>
            <person name="Castanera R."/>
            <person name="Culley D."/>
            <person name="Daum C."/>
            <person name="Ezra D."/>
            <person name="Gonzalez J."/>
            <person name="Henrissat B."/>
            <person name="Kuo A."/>
            <person name="Liang C."/>
            <person name="Lipzen A."/>
            <person name="Lutzoni F."/>
            <person name="Magnuson J."/>
            <person name="Mondo S."/>
            <person name="Nolan M."/>
            <person name="Ohm R."/>
            <person name="Pangilinan J."/>
            <person name="Park H.-J."/>
            <person name="Ramirez L."/>
            <person name="Alfaro M."/>
            <person name="Sun H."/>
            <person name="Tritt A."/>
            <person name="Yoshinaga Y."/>
            <person name="Zwiers L.-H."/>
            <person name="Turgeon B."/>
            <person name="Goodwin S."/>
            <person name="Spatafora J."/>
            <person name="Crous P."/>
            <person name="Grigoriev I."/>
        </authorList>
    </citation>
    <scope>NUCLEOTIDE SEQUENCE</scope>
    <source>
        <strain evidence="3">CBS 113979</strain>
    </source>
</reference>
<dbReference type="AlphaFoldDB" id="A0A6G1H799"/>
<feature type="region of interest" description="Disordered" evidence="2">
    <location>
        <begin position="241"/>
        <end position="261"/>
    </location>
</feature>
<evidence type="ECO:0000256" key="2">
    <source>
        <dbReference type="SAM" id="MobiDB-lite"/>
    </source>
</evidence>
<feature type="compositionally biased region" description="Acidic residues" evidence="2">
    <location>
        <begin position="345"/>
        <end position="375"/>
    </location>
</feature>
<proteinExistence type="predicted"/>
<keyword evidence="1" id="KW-0175">Coiled coil</keyword>
<feature type="compositionally biased region" description="Basic and acidic residues" evidence="2">
    <location>
        <begin position="1"/>
        <end position="14"/>
    </location>
</feature>
<keyword evidence="4" id="KW-1185">Reference proteome</keyword>
<dbReference type="Proteomes" id="UP000800041">
    <property type="component" value="Unassembled WGS sequence"/>
</dbReference>
<feature type="coiled-coil region" evidence="1">
    <location>
        <begin position="310"/>
        <end position="337"/>
    </location>
</feature>
<dbReference type="EMBL" id="ML977147">
    <property type="protein sequence ID" value="KAF1988838.1"/>
    <property type="molecule type" value="Genomic_DNA"/>
</dbReference>
<evidence type="ECO:0000313" key="3">
    <source>
        <dbReference type="EMBL" id="KAF1988838.1"/>
    </source>
</evidence>
<evidence type="ECO:0000313" key="4">
    <source>
        <dbReference type="Proteomes" id="UP000800041"/>
    </source>
</evidence>
<organism evidence="3 4">
    <name type="scientific">Aulographum hederae CBS 113979</name>
    <dbReference type="NCBI Taxonomy" id="1176131"/>
    <lineage>
        <taxon>Eukaryota</taxon>
        <taxon>Fungi</taxon>
        <taxon>Dikarya</taxon>
        <taxon>Ascomycota</taxon>
        <taxon>Pezizomycotina</taxon>
        <taxon>Dothideomycetes</taxon>
        <taxon>Pleosporomycetidae</taxon>
        <taxon>Aulographales</taxon>
        <taxon>Aulographaceae</taxon>
    </lineage>
</organism>
<feature type="compositionally biased region" description="Polar residues" evidence="2">
    <location>
        <begin position="30"/>
        <end position="40"/>
    </location>
</feature>
<feature type="region of interest" description="Disordered" evidence="2">
    <location>
        <begin position="1"/>
        <end position="122"/>
    </location>
</feature>